<dbReference type="PIRSF" id="PIRSF006815">
    <property type="entry name" value="GcvPA"/>
    <property type="match status" value="1"/>
</dbReference>
<name>A0A1G6ILH2_9FIRM</name>
<dbReference type="InterPro" id="IPR023010">
    <property type="entry name" value="GcvPA"/>
</dbReference>
<evidence type="ECO:0000256" key="2">
    <source>
        <dbReference type="ARBA" id="ARBA00023002"/>
    </source>
</evidence>
<comment type="function">
    <text evidence="1 4">The glycine cleavage system catalyzes the degradation of glycine. The P protein binds the alpha-amino group of glycine through its pyridoxal phosphate cofactor; CO(2) is released and the remaining methylamine moiety is then transferred to the lipoamide cofactor of the H protein.</text>
</comment>
<dbReference type="SUPFAM" id="SSF53383">
    <property type="entry name" value="PLP-dependent transferases"/>
    <property type="match status" value="1"/>
</dbReference>
<dbReference type="GO" id="GO:0019464">
    <property type="term" value="P:glycine decarboxylation via glycine cleavage system"/>
    <property type="evidence" value="ECO:0007669"/>
    <property type="project" value="UniProtKB-UniRule"/>
</dbReference>
<proteinExistence type="inferred from homology"/>
<comment type="similarity">
    <text evidence="4">Belongs to the GcvP family. N-terminal subunit subfamily.</text>
</comment>
<reference evidence="10 14" key="3">
    <citation type="submission" date="2019-03" db="EMBL/GenBank/DDBJ databases">
        <title>Deep subsurface shale carbon reservoir microbial communities from Ohio and West Virginia, USA.</title>
        <authorList>
            <person name="Wrighton K."/>
        </authorList>
    </citation>
    <scope>NUCLEOTIDE SEQUENCE [LARGE SCALE GENOMIC DNA]</scope>
    <source>
        <strain evidence="10 14">UTICA-S4D12</strain>
    </source>
</reference>
<dbReference type="NCBIfam" id="NF001696">
    <property type="entry name" value="PRK00451.1"/>
    <property type="match status" value="1"/>
</dbReference>
<dbReference type="Pfam" id="PF02347">
    <property type="entry name" value="GDC-P"/>
    <property type="match status" value="1"/>
</dbReference>
<dbReference type="EMBL" id="FNBJ01000011">
    <property type="protein sequence ID" value="SDF40432.1"/>
    <property type="molecule type" value="Genomic_DNA"/>
</dbReference>
<dbReference type="GO" id="GO:0009116">
    <property type="term" value="P:nucleoside metabolic process"/>
    <property type="evidence" value="ECO:0007669"/>
    <property type="project" value="InterPro"/>
</dbReference>
<evidence type="ECO:0000259" key="5">
    <source>
        <dbReference type="Pfam" id="PF02347"/>
    </source>
</evidence>
<sequence>MDYISNTPAERNKMLKEIGLEVVEDLFKMIPKEVKADEQLNIESGISELELMRKAQLTAKKNKSIDQQISFLGAGAYDHYVPGIIDALISRSEFYTAYTPYQAELSQGTLEAIYEYQSMICDLTGMGITNASMLDGASAAAEAVAMGARISRRSKVLLPDTINPAYREVIKTYGAGAELEFINLNSEQEIIDPSLIEKEIDASTGVVVLQYPNFYGSIEKMEEISKIIKEDKKVVFVIIANPILLGLLKPPAEFGADIVVGEAQSLGNGLNYGGPNLGFMACKDDRKMLRQLPGRIVGKTKDVEGKEGFVLTLQTREQHIRREKATSNICTNEALNALMATIYLSTMGNTGLREVGEQCYHKSHYLAEKIDQLPGYEVANKDNFIHEFILKVKNKKSSEVLKKLIQQDILLGFDLKRIGQEGILVCVTEKRTKAELDKLIEKLEVL</sequence>
<reference evidence="8 12" key="2">
    <citation type="submission" date="2016-10" db="EMBL/GenBank/DDBJ databases">
        <authorList>
            <person name="de Groot N.N."/>
        </authorList>
    </citation>
    <scope>NUCLEOTIDE SEQUENCE [LARGE SCALE GENOMIC DNA]</scope>
    <source>
        <strain evidence="8 12">WG7</strain>
    </source>
</reference>
<dbReference type="STRING" id="54121.SAMN04515653_11322"/>
<evidence type="ECO:0000313" key="6">
    <source>
        <dbReference type="EMBL" id="SDC07270.1"/>
    </source>
</evidence>
<dbReference type="Proteomes" id="UP000198945">
    <property type="component" value="Unassembled WGS sequence"/>
</dbReference>
<organism evidence="6 15">
    <name type="scientific">Halanaerobium congolense</name>
    <dbReference type="NCBI Taxonomy" id="54121"/>
    <lineage>
        <taxon>Bacteria</taxon>
        <taxon>Bacillati</taxon>
        <taxon>Bacillota</taxon>
        <taxon>Clostridia</taxon>
        <taxon>Halanaerobiales</taxon>
        <taxon>Halanaerobiaceae</taxon>
        <taxon>Halanaerobium</taxon>
    </lineage>
</organism>
<dbReference type="EMBL" id="FOHG01000011">
    <property type="protein sequence ID" value="SES91947.1"/>
    <property type="molecule type" value="Genomic_DNA"/>
</dbReference>
<comment type="subunit">
    <text evidence="4">The glycine cleavage system is composed of four proteins: P, T, L and H. In this organism, the P 'protein' is a heterodimer of two subunits.</text>
</comment>
<evidence type="ECO:0000313" key="10">
    <source>
        <dbReference type="EMBL" id="TDS33866.1"/>
    </source>
</evidence>
<dbReference type="AlphaFoldDB" id="A0A1G6ILH2"/>
<dbReference type="OrthoDB" id="9771867at2"/>
<evidence type="ECO:0000313" key="11">
    <source>
        <dbReference type="Proteomes" id="UP000198612"/>
    </source>
</evidence>
<dbReference type="EMBL" id="SOAA01000003">
    <property type="protein sequence ID" value="TDS33866.1"/>
    <property type="molecule type" value="Genomic_DNA"/>
</dbReference>
<evidence type="ECO:0000313" key="15">
    <source>
        <dbReference type="Proteomes" id="UP000324896"/>
    </source>
</evidence>
<dbReference type="Gene3D" id="3.40.640.10">
    <property type="entry name" value="Type I PLP-dependent aspartate aminotransferase-like (Major domain)"/>
    <property type="match status" value="1"/>
</dbReference>
<dbReference type="Proteomes" id="UP000324896">
    <property type="component" value="Unassembled WGS sequence"/>
</dbReference>
<evidence type="ECO:0000313" key="7">
    <source>
        <dbReference type="EMBL" id="SDF40432.1"/>
    </source>
</evidence>
<dbReference type="InterPro" id="IPR020581">
    <property type="entry name" value="GDC_P"/>
</dbReference>
<dbReference type="InterPro" id="IPR015424">
    <property type="entry name" value="PyrdxlP-dep_Trfase"/>
</dbReference>
<evidence type="ECO:0000313" key="12">
    <source>
        <dbReference type="Proteomes" id="UP000198945"/>
    </source>
</evidence>
<evidence type="ECO:0000256" key="3">
    <source>
        <dbReference type="ARBA" id="ARBA00049026"/>
    </source>
</evidence>
<dbReference type="InterPro" id="IPR049315">
    <property type="entry name" value="GDC-P_N"/>
</dbReference>
<dbReference type="HAMAP" id="MF_00712">
    <property type="entry name" value="GcvPA"/>
    <property type="match status" value="1"/>
</dbReference>
<evidence type="ECO:0000313" key="14">
    <source>
        <dbReference type="Proteomes" id="UP000295758"/>
    </source>
</evidence>
<dbReference type="InterPro" id="IPR015422">
    <property type="entry name" value="PyrdxlP-dep_Trfase_small"/>
</dbReference>
<dbReference type="GO" id="GO:0004375">
    <property type="term" value="F:glycine dehydrogenase (decarboxylating) activity"/>
    <property type="evidence" value="ECO:0007669"/>
    <property type="project" value="UniProtKB-EC"/>
</dbReference>
<dbReference type="PANTHER" id="PTHR42806">
    <property type="entry name" value="GLYCINE CLEAVAGE SYSTEM P-PROTEIN"/>
    <property type="match status" value="1"/>
</dbReference>
<dbReference type="Proteomes" id="UP000295758">
    <property type="component" value="Unassembled WGS sequence"/>
</dbReference>
<evidence type="ECO:0000313" key="13">
    <source>
        <dbReference type="Proteomes" id="UP000199519"/>
    </source>
</evidence>
<reference evidence="11 13" key="1">
    <citation type="submission" date="2016-10" db="EMBL/GenBank/DDBJ databases">
        <authorList>
            <person name="Varghese N."/>
            <person name="Submissions S."/>
        </authorList>
    </citation>
    <scope>NUCLEOTIDE SEQUENCE [LARGE SCALE GENOMIC DNA]</scope>
    <source>
        <strain evidence="6 15">WG10</strain>
        <strain evidence="7 13">WG2</strain>
        <strain evidence="9 11">WG5</strain>
    </source>
</reference>
<dbReference type="Gene3D" id="3.90.1150.10">
    <property type="entry name" value="Aspartate Aminotransferase, domain 1"/>
    <property type="match status" value="1"/>
</dbReference>
<feature type="domain" description="Glycine cleavage system P-protein N-terminal" evidence="5">
    <location>
        <begin position="2"/>
        <end position="442"/>
    </location>
</feature>
<dbReference type="InterPro" id="IPR015421">
    <property type="entry name" value="PyrdxlP-dep_Trfase_major"/>
</dbReference>
<dbReference type="Proteomes" id="UP000199519">
    <property type="component" value="Unassembled WGS sequence"/>
</dbReference>
<evidence type="ECO:0000256" key="1">
    <source>
        <dbReference type="ARBA" id="ARBA00003788"/>
    </source>
</evidence>
<gene>
    <name evidence="4" type="primary">gcvPA</name>
    <name evidence="10" type="ORF">BY453_10322</name>
    <name evidence="6" type="ORF">SAMN04488597_10222</name>
    <name evidence="7" type="ORF">SAMN04488598_11161</name>
    <name evidence="9" type="ORF">SAMN04515652_11162</name>
    <name evidence="8" type="ORF">SAMN04515654_11346</name>
</gene>
<evidence type="ECO:0000313" key="8">
    <source>
        <dbReference type="EMBL" id="SDI74273.1"/>
    </source>
</evidence>
<comment type="catalytic activity">
    <reaction evidence="3 4">
        <text>N(6)-[(R)-lipoyl]-L-lysyl-[glycine-cleavage complex H protein] + glycine + H(+) = N(6)-[(R)-S(8)-aminomethyldihydrolipoyl]-L-lysyl-[glycine-cleavage complex H protein] + CO2</text>
        <dbReference type="Rhea" id="RHEA:24304"/>
        <dbReference type="Rhea" id="RHEA-COMP:10494"/>
        <dbReference type="Rhea" id="RHEA-COMP:10495"/>
        <dbReference type="ChEBI" id="CHEBI:15378"/>
        <dbReference type="ChEBI" id="CHEBI:16526"/>
        <dbReference type="ChEBI" id="CHEBI:57305"/>
        <dbReference type="ChEBI" id="CHEBI:83099"/>
        <dbReference type="ChEBI" id="CHEBI:83143"/>
        <dbReference type="EC" id="1.4.4.2"/>
    </reaction>
</comment>
<protein>
    <recommendedName>
        <fullName evidence="4">Probable glycine dehydrogenase (decarboxylating) subunit 1</fullName>
        <ecNumber evidence="4">1.4.4.2</ecNumber>
    </recommendedName>
    <alternativeName>
        <fullName evidence="4">Glycine cleavage system P-protein subunit 1</fullName>
    </alternativeName>
    <alternativeName>
        <fullName evidence="4">Glycine decarboxylase subunit 1</fullName>
    </alternativeName>
    <alternativeName>
        <fullName evidence="4">Glycine dehydrogenase (aminomethyl-transferring) subunit 1</fullName>
    </alternativeName>
</protein>
<dbReference type="Proteomes" id="UP000198612">
    <property type="component" value="Unassembled WGS sequence"/>
</dbReference>
<evidence type="ECO:0000313" key="9">
    <source>
        <dbReference type="EMBL" id="SES91947.1"/>
    </source>
</evidence>
<evidence type="ECO:0000256" key="4">
    <source>
        <dbReference type="HAMAP-Rule" id="MF_00712"/>
    </source>
</evidence>
<dbReference type="PANTHER" id="PTHR42806:SF1">
    <property type="entry name" value="GLYCINE DEHYDROGENASE (DECARBOXYLATING)"/>
    <property type="match status" value="1"/>
</dbReference>
<dbReference type="CDD" id="cd00613">
    <property type="entry name" value="GDC-P"/>
    <property type="match status" value="1"/>
</dbReference>
<accession>A0A1G6ILH2</accession>
<dbReference type="EMBL" id="FNEH01000013">
    <property type="protein sequence ID" value="SDI74273.1"/>
    <property type="molecule type" value="Genomic_DNA"/>
</dbReference>
<keyword evidence="13" id="KW-1185">Reference proteome</keyword>
<dbReference type="EMBL" id="FMYT01000002">
    <property type="protein sequence ID" value="SDC07270.1"/>
    <property type="molecule type" value="Genomic_DNA"/>
</dbReference>
<keyword evidence="2 4" id="KW-0560">Oxidoreductase</keyword>
<dbReference type="RefSeq" id="WP_073157977.1">
    <property type="nucleotide sequence ID" value="NZ_FMYT01000002.1"/>
</dbReference>
<dbReference type="EC" id="1.4.4.2" evidence="4"/>